<dbReference type="SUPFAM" id="SSF51206">
    <property type="entry name" value="cAMP-binding domain-like"/>
    <property type="match status" value="1"/>
</dbReference>
<dbReference type="PANTHER" id="PTHR24567">
    <property type="entry name" value="CRP FAMILY TRANSCRIPTIONAL REGULATORY PROTEIN"/>
    <property type="match status" value="1"/>
</dbReference>
<dbReference type="InterPro" id="IPR014710">
    <property type="entry name" value="RmlC-like_jellyroll"/>
</dbReference>
<feature type="domain" description="Cyclic nucleotide-binding" evidence="4">
    <location>
        <begin position="30"/>
        <end position="109"/>
    </location>
</feature>
<reference evidence="6 7" key="1">
    <citation type="submission" date="2019-06" db="EMBL/GenBank/DDBJ databases">
        <title>Sequencing the genomes of 1000 actinobacteria strains.</title>
        <authorList>
            <person name="Klenk H.-P."/>
        </authorList>
    </citation>
    <scope>NUCLEOTIDE SEQUENCE [LARGE SCALE GENOMIC DNA]</scope>
    <source>
        <strain evidence="6 7">DSM 44826</strain>
    </source>
</reference>
<evidence type="ECO:0000313" key="6">
    <source>
        <dbReference type="EMBL" id="TWF72858.1"/>
    </source>
</evidence>
<dbReference type="GO" id="GO:0003700">
    <property type="term" value="F:DNA-binding transcription factor activity"/>
    <property type="evidence" value="ECO:0007669"/>
    <property type="project" value="TreeGrafter"/>
</dbReference>
<dbReference type="InterPro" id="IPR000595">
    <property type="entry name" value="cNMP-bd_dom"/>
</dbReference>
<dbReference type="GO" id="GO:0003677">
    <property type="term" value="F:DNA binding"/>
    <property type="evidence" value="ECO:0007669"/>
    <property type="project" value="UniProtKB-KW"/>
</dbReference>
<organism evidence="6 7">
    <name type="scientific">Kitasatospora viridis</name>
    <dbReference type="NCBI Taxonomy" id="281105"/>
    <lineage>
        <taxon>Bacteria</taxon>
        <taxon>Bacillati</taxon>
        <taxon>Actinomycetota</taxon>
        <taxon>Actinomycetes</taxon>
        <taxon>Kitasatosporales</taxon>
        <taxon>Streptomycetaceae</taxon>
        <taxon>Kitasatospora</taxon>
    </lineage>
</organism>
<dbReference type="InterPro" id="IPR012318">
    <property type="entry name" value="HTH_CRP"/>
</dbReference>
<dbReference type="SUPFAM" id="SSF46785">
    <property type="entry name" value="Winged helix' DNA-binding domain"/>
    <property type="match status" value="1"/>
</dbReference>
<keyword evidence="2" id="KW-0238">DNA-binding</keyword>
<name>A0A561SDD5_9ACTN</name>
<dbReference type="PROSITE" id="PS51063">
    <property type="entry name" value="HTH_CRP_2"/>
    <property type="match status" value="1"/>
</dbReference>
<dbReference type="Proteomes" id="UP000317940">
    <property type="component" value="Unassembled WGS sequence"/>
</dbReference>
<keyword evidence="7" id="KW-1185">Reference proteome</keyword>
<evidence type="ECO:0000256" key="1">
    <source>
        <dbReference type="ARBA" id="ARBA00023015"/>
    </source>
</evidence>
<evidence type="ECO:0000256" key="2">
    <source>
        <dbReference type="ARBA" id="ARBA00023125"/>
    </source>
</evidence>
<keyword evidence="3" id="KW-0804">Transcription</keyword>
<evidence type="ECO:0000313" key="7">
    <source>
        <dbReference type="Proteomes" id="UP000317940"/>
    </source>
</evidence>
<sequence length="225" mass="23547">MVFSTGEPRLSAAEVGRIRAGGRRASLDHGNVLTLEGTSADKVFLVTHGVVKVSSVSAAGGFKHLAIRGPGQLVGEFACIVGGTRSGTAVAVTDVSAWEIPADRFLHTLRSDPALCFAVLRIIVGRVRESDGRIGELGEFSASDRVVRLLARLGASCAEHDGPAAPVTVPVDQSELAGCAGVARETVSRTLTALARHGMAHGRRGRVVIDDLPALIRRAQETEGR</sequence>
<dbReference type="Gene3D" id="2.60.120.10">
    <property type="entry name" value="Jelly Rolls"/>
    <property type="match status" value="1"/>
</dbReference>
<dbReference type="Pfam" id="PF13545">
    <property type="entry name" value="HTH_Crp_2"/>
    <property type="match status" value="1"/>
</dbReference>
<keyword evidence="1" id="KW-0805">Transcription regulation</keyword>
<proteinExistence type="predicted"/>
<dbReference type="GO" id="GO:0005829">
    <property type="term" value="C:cytosol"/>
    <property type="evidence" value="ECO:0007669"/>
    <property type="project" value="TreeGrafter"/>
</dbReference>
<comment type="caution">
    <text evidence="6">The sequence shown here is derived from an EMBL/GenBank/DDBJ whole genome shotgun (WGS) entry which is preliminary data.</text>
</comment>
<dbReference type="EMBL" id="VIWT01000006">
    <property type="protein sequence ID" value="TWF72858.1"/>
    <property type="molecule type" value="Genomic_DNA"/>
</dbReference>
<dbReference type="Pfam" id="PF00027">
    <property type="entry name" value="cNMP_binding"/>
    <property type="match status" value="1"/>
</dbReference>
<dbReference type="CDD" id="cd00038">
    <property type="entry name" value="CAP_ED"/>
    <property type="match status" value="1"/>
</dbReference>
<dbReference type="SMART" id="SM00100">
    <property type="entry name" value="cNMP"/>
    <property type="match status" value="1"/>
</dbReference>
<dbReference type="InterPro" id="IPR050397">
    <property type="entry name" value="Env_Response_Regulators"/>
</dbReference>
<evidence type="ECO:0000256" key="3">
    <source>
        <dbReference type="ARBA" id="ARBA00023163"/>
    </source>
</evidence>
<evidence type="ECO:0000259" key="5">
    <source>
        <dbReference type="PROSITE" id="PS51063"/>
    </source>
</evidence>
<dbReference type="PROSITE" id="PS50042">
    <property type="entry name" value="CNMP_BINDING_3"/>
    <property type="match status" value="1"/>
</dbReference>
<dbReference type="SMART" id="SM00419">
    <property type="entry name" value="HTH_CRP"/>
    <property type="match status" value="1"/>
</dbReference>
<evidence type="ECO:0000259" key="4">
    <source>
        <dbReference type="PROSITE" id="PS50042"/>
    </source>
</evidence>
<dbReference type="InterPro" id="IPR036390">
    <property type="entry name" value="WH_DNA-bd_sf"/>
</dbReference>
<accession>A0A561SDD5</accession>
<gene>
    <name evidence="6" type="ORF">FHX73_169</name>
</gene>
<feature type="domain" description="HTH crp-type" evidence="5">
    <location>
        <begin position="140"/>
        <end position="213"/>
    </location>
</feature>
<dbReference type="PANTHER" id="PTHR24567:SF74">
    <property type="entry name" value="HTH-TYPE TRANSCRIPTIONAL REGULATOR ARCR"/>
    <property type="match status" value="1"/>
</dbReference>
<protein>
    <submittedName>
        <fullName evidence="6">CRP-like cAMP-binding protein</fullName>
    </submittedName>
</protein>
<dbReference type="AlphaFoldDB" id="A0A561SDD5"/>
<dbReference type="InterPro" id="IPR018490">
    <property type="entry name" value="cNMP-bd_dom_sf"/>
</dbReference>